<sequence>MRENGLELSLNKTEAVLITDKRVYTPPTLSLEGETVTLKEKVRYLGVQIDSALRYEQHTKMASEKAATTATALARLMPNIGGPSEQKRRLLNSVVHAKLLYGAEIWAEAIERKPVRRRMAGVQRRSALRVISAFKTVSESATLVLASTPPIDLLIRERQEVYLEYRENGDINTRGEIKRTARQRLLTKWQERWDADTSGRWTHRLIPNLAEWCSRKHGQMEYHLTQVLTGHGCFNEYLARFGKREDSACLHCGYTPDDVKHTIFECSATRAERMQISRTLGVDTISVENFVPCMLVDEQAWSVVSRYVTKVMKNKRHMEQTEETVSESATLVLASTPPIDLLIRERQEVYLEYRENGDINTRGEIKRTARQRLLTKWQERWDADSWGRWTHRLIPNLAEWCSRKHGQMEYHLTQVLTGHGCFNKYLARFGKREDSACLHCGYTPDDVKHTIFECSATRAERMQISRTLGVDTISVENFVPCMLVDEQVWSVVSRYVTKVMKNKRHME</sequence>
<name>A0ABQ9IUS9_9CUCU</name>
<accession>A0ABQ9IUS9</accession>
<evidence type="ECO:0000313" key="2">
    <source>
        <dbReference type="Proteomes" id="UP001162164"/>
    </source>
</evidence>
<dbReference type="EMBL" id="JAPWTJ010002513">
    <property type="protein sequence ID" value="KAJ8965851.1"/>
    <property type="molecule type" value="Genomic_DNA"/>
</dbReference>
<proteinExistence type="predicted"/>
<evidence type="ECO:0008006" key="3">
    <source>
        <dbReference type="Google" id="ProtNLM"/>
    </source>
</evidence>
<dbReference type="PANTHER" id="PTHR33481:SF1">
    <property type="entry name" value="ENDONUCLEASE_EXONUCLEASE_PHOSPHATASE DOMAIN-CONTAINING PROTEIN-RELATED"/>
    <property type="match status" value="1"/>
</dbReference>
<protein>
    <recommendedName>
        <fullName evidence="3">Reverse transcriptase</fullName>
    </recommendedName>
</protein>
<keyword evidence="2" id="KW-1185">Reference proteome</keyword>
<organism evidence="1 2">
    <name type="scientific">Molorchus minor</name>
    <dbReference type="NCBI Taxonomy" id="1323400"/>
    <lineage>
        <taxon>Eukaryota</taxon>
        <taxon>Metazoa</taxon>
        <taxon>Ecdysozoa</taxon>
        <taxon>Arthropoda</taxon>
        <taxon>Hexapoda</taxon>
        <taxon>Insecta</taxon>
        <taxon>Pterygota</taxon>
        <taxon>Neoptera</taxon>
        <taxon>Endopterygota</taxon>
        <taxon>Coleoptera</taxon>
        <taxon>Polyphaga</taxon>
        <taxon>Cucujiformia</taxon>
        <taxon>Chrysomeloidea</taxon>
        <taxon>Cerambycidae</taxon>
        <taxon>Lamiinae</taxon>
        <taxon>Monochamini</taxon>
        <taxon>Molorchus</taxon>
    </lineage>
</organism>
<dbReference type="PANTHER" id="PTHR33481">
    <property type="entry name" value="REVERSE TRANSCRIPTASE"/>
    <property type="match status" value="1"/>
</dbReference>
<dbReference type="Proteomes" id="UP001162164">
    <property type="component" value="Unassembled WGS sequence"/>
</dbReference>
<gene>
    <name evidence="1" type="ORF">NQ317_012878</name>
</gene>
<comment type="caution">
    <text evidence="1">The sequence shown here is derived from an EMBL/GenBank/DDBJ whole genome shotgun (WGS) entry which is preliminary data.</text>
</comment>
<evidence type="ECO:0000313" key="1">
    <source>
        <dbReference type="EMBL" id="KAJ8965851.1"/>
    </source>
</evidence>
<reference evidence="1" key="1">
    <citation type="journal article" date="2023" name="Insect Mol. Biol.">
        <title>Genome sequencing provides insights into the evolution of gene families encoding plant cell wall-degrading enzymes in longhorned beetles.</title>
        <authorList>
            <person name="Shin N.R."/>
            <person name="Okamura Y."/>
            <person name="Kirsch R."/>
            <person name="Pauchet Y."/>
        </authorList>
    </citation>
    <scope>NUCLEOTIDE SEQUENCE</scope>
    <source>
        <strain evidence="1">MMC_N1</strain>
    </source>
</reference>